<keyword evidence="2" id="KW-1133">Transmembrane helix</keyword>
<evidence type="ECO:0000256" key="2">
    <source>
        <dbReference type="SAM" id="Phobius"/>
    </source>
</evidence>
<keyword evidence="2" id="KW-0472">Membrane</keyword>
<name>C3MST0_SACI4</name>
<dbReference type="HOGENOM" id="CLU_2447802_0_0_2"/>
<feature type="compositionally biased region" description="Polar residues" evidence="1">
    <location>
        <begin position="64"/>
        <end position="73"/>
    </location>
</feature>
<dbReference type="KEGG" id="sia:M1425_2503"/>
<keyword evidence="2" id="KW-0812">Transmembrane</keyword>
<feature type="region of interest" description="Disordered" evidence="1">
    <location>
        <begin position="64"/>
        <end position="89"/>
    </location>
</feature>
<protein>
    <submittedName>
        <fullName evidence="3">Uncharacterized protein</fullName>
    </submittedName>
</protein>
<evidence type="ECO:0000313" key="3">
    <source>
        <dbReference type="EMBL" id="ACP39223.1"/>
    </source>
</evidence>
<gene>
    <name evidence="3" type="ordered locus">M1425_2503</name>
</gene>
<organism evidence="3 4">
    <name type="scientific">Saccharolobus islandicus (strain M.14.25 / Kamchatka #1)</name>
    <name type="common">Sulfolobus islandicus</name>
    <dbReference type="NCBI Taxonomy" id="427317"/>
    <lineage>
        <taxon>Archaea</taxon>
        <taxon>Thermoproteota</taxon>
        <taxon>Thermoprotei</taxon>
        <taxon>Sulfolobales</taxon>
        <taxon>Sulfolobaceae</taxon>
        <taxon>Saccharolobus</taxon>
    </lineage>
</organism>
<dbReference type="Proteomes" id="UP000001350">
    <property type="component" value="Chromosome"/>
</dbReference>
<feature type="transmembrane region" description="Helical" evidence="2">
    <location>
        <begin position="15"/>
        <end position="38"/>
    </location>
</feature>
<reference evidence="3 4" key="1">
    <citation type="journal article" date="2009" name="Proc. Natl. Acad. Sci. U.S.A.">
        <title>Biogeography of the Sulfolobus islandicus pan-genome.</title>
        <authorList>
            <person name="Reno M.L."/>
            <person name="Held N.L."/>
            <person name="Fields C.J."/>
            <person name="Burke P.V."/>
            <person name="Whitaker R.J."/>
        </authorList>
    </citation>
    <scope>NUCLEOTIDE SEQUENCE [LARGE SCALE GENOMIC DNA]</scope>
    <source>
        <strain evidence="4">M.14.25 / Kamchatka #1</strain>
    </source>
</reference>
<dbReference type="AlphaFoldDB" id="C3MST0"/>
<evidence type="ECO:0000256" key="1">
    <source>
        <dbReference type="SAM" id="MobiDB-lite"/>
    </source>
</evidence>
<sequence length="89" mass="10180">MFPSILPPNIPNTNLLLTIGNISFYFFFVFLLIVSIILSFTYKSLIPLTVILLVSPFIILIPNYENSPPTGNSHKTRERKTKVLQEKNK</sequence>
<proteinExistence type="predicted"/>
<evidence type="ECO:0000313" key="4">
    <source>
        <dbReference type="Proteomes" id="UP000001350"/>
    </source>
</evidence>
<feature type="transmembrane region" description="Helical" evidence="2">
    <location>
        <begin position="45"/>
        <end position="64"/>
    </location>
</feature>
<accession>C3MST0</accession>
<dbReference type="EMBL" id="CP001400">
    <property type="protein sequence ID" value="ACP39223.1"/>
    <property type="molecule type" value="Genomic_DNA"/>
</dbReference>